<feature type="domain" description="Bacterial sugar transferase" evidence="8">
    <location>
        <begin position="288"/>
        <end position="475"/>
    </location>
</feature>
<dbReference type="InterPro" id="IPR003362">
    <property type="entry name" value="Bact_transf"/>
</dbReference>
<dbReference type="Proteomes" id="UP000261811">
    <property type="component" value="Unassembled WGS sequence"/>
</dbReference>
<dbReference type="GO" id="GO:0016020">
    <property type="term" value="C:membrane"/>
    <property type="evidence" value="ECO:0007669"/>
    <property type="project" value="UniProtKB-SubCell"/>
</dbReference>
<feature type="transmembrane region" description="Helical" evidence="7">
    <location>
        <begin position="119"/>
        <end position="137"/>
    </location>
</feature>
<feature type="transmembrane region" description="Helical" evidence="7">
    <location>
        <begin position="28"/>
        <end position="49"/>
    </location>
</feature>
<dbReference type="GO" id="GO:0016780">
    <property type="term" value="F:phosphotransferase activity, for other substituted phosphate groups"/>
    <property type="evidence" value="ECO:0007669"/>
    <property type="project" value="TreeGrafter"/>
</dbReference>
<dbReference type="PANTHER" id="PTHR30576:SF10">
    <property type="entry name" value="SLL5057 PROTEIN"/>
    <property type="match status" value="1"/>
</dbReference>
<proteinExistence type="inferred from homology"/>
<dbReference type="OrthoDB" id="9808602at2"/>
<name>A0A372JTE0_9ACTN</name>
<keyword evidence="4 7" id="KW-0812">Transmembrane</keyword>
<feature type="transmembrane region" description="Helical" evidence="7">
    <location>
        <begin position="93"/>
        <end position="113"/>
    </location>
</feature>
<evidence type="ECO:0000256" key="1">
    <source>
        <dbReference type="ARBA" id="ARBA00004141"/>
    </source>
</evidence>
<dbReference type="Pfam" id="PF02397">
    <property type="entry name" value="Bac_transf"/>
    <property type="match status" value="1"/>
</dbReference>
<keyword evidence="10" id="KW-1185">Reference proteome</keyword>
<feature type="transmembrane region" description="Helical" evidence="7">
    <location>
        <begin position="294"/>
        <end position="314"/>
    </location>
</feature>
<dbReference type="AlphaFoldDB" id="A0A372JTE0"/>
<comment type="similarity">
    <text evidence="2">Belongs to the bacterial sugar transferase family.</text>
</comment>
<evidence type="ECO:0000259" key="8">
    <source>
        <dbReference type="Pfam" id="PF02397"/>
    </source>
</evidence>
<evidence type="ECO:0000313" key="10">
    <source>
        <dbReference type="Proteomes" id="UP000261811"/>
    </source>
</evidence>
<evidence type="ECO:0000256" key="7">
    <source>
        <dbReference type="SAM" id="Phobius"/>
    </source>
</evidence>
<comment type="subcellular location">
    <subcellularLocation>
        <location evidence="1">Membrane</location>
        <topology evidence="1">Multi-pass membrane protein</topology>
    </subcellularLocation>
</comment>
<accession>A0A372JTE0</accession>
<feature type="transmembrane region" description="Helical" evidence="7">
    <location>
        <begin position="61"/>
        <end position="81"/>
    </location>
</feature>
<dbReference type="InterPro" id="IPR017475">
    <property type="entry name" value="EPS_sugar_tfrase"/>
</dbReference>
<comment type="caution">
    <text evidence="9">The sequence shown here is derived from an EMBL/GenBank/DDBJ whole genome shotgun (WGS) entry which is preliminary data.</text>
</comment>
<dbReference type="PANTHER" id="PTHR30576">
    <property type="entry name" value="COLANIC BIOSYNTHESIS UDP-GLUCOSE LIPID CARRIER TRANSFERASE"/>
    <property type="match status" value="1"/>
</dbReference>
<evidence type="ECO:0000313" key="9">
    <source>
        <dbReference type="EMBL" id="RFU43034.1"/>
    </source>
</evidence>
<dbReference type="EMBL" id="QURH01000070">
    <property type="protein sequence ID" value="RFU43034.1"/>
    <property type="molecule type" value="Genomic_DNA"/>
</dbReference>
<reference evidence="9 10" key="1">
    <citation type="submission" date="2018-08" db="EMBL/GenBank/DDBJ databases">
        <title>Actinomadura jelena sp. nov., a novel Actinomycete isolated from soil in Chad.</title>
        <authorList>
            <person name="Shi L."/>
        </authorList>
    </citation>
    <scope>NUCLEOTIDE SEQUENCE [LARGE SCALE GENOMIC DNA]</scope>
    <source>
        <strain evidence="9 10">NEAU-G17</strain>
    </source>
</reference>
<organism evidence="9 10">
    <name type="scientific">Actinomadura logoneensis</name>
    <dbReference type="NCBI Taxonomy" id="2293572"/>
    <lineage>
        <taxon>Bacteria</taxon>
        <taxon>Bacillati</taxon>
        <taxon>Actinomycetota</taxon>
        <taxon>Actinomycetes</taxon>
        <taxon>Streptosporangiales</taxon>
        <taxon>Thermomonosporaceae</taxon>
        <taxon>Actinomadura</taxon>
    </lineage>
</organism>
<evidence type="ECO:0000256" key="4">
    <source>
        <dbReference type="ARBA" id="ARBA00022692"/>
    </source>
</evidence>
<evidence type="ECO:0000256" key="6">
    <source>
        <dbReference type="ARBA" id="ARBA00023136"/>
    </source>
</evidence>
<gene>
    <name evidence="9" type="ORF">DZF91_03360</name>
</gene>
<evidence type="ECO:0000256" key="3">
    <source>
        <dbReference type="ARBA" id="ARBA00022679"/>
    </source>
</evidence>
<dbReference type="Pfam" id="PF13727">
    <property type="entry name" value="CoA_binding_3"/>
    <property type="match status" value="1"/>
</dbReference>
<evidence type="ECO:0000256" key="5">
    <source>
        <dbReference type="ARBA" id="ARBA00022989"/>
    </source>
</evidence>
<keyword evidence="5 7" id="KW-1133">Transmembrane helix</keyword>
<protein>
    <submittedName>
        <fullName evidence="9">Sugar transferase</fullName>
    </submittedName>
</protein>
<keyword evidence="6 7" id="KW-0472">Membrane</keyword>
<dbReference type="Gene3D" id="3.40.50.720">
    <property type="entry name" value="NAD(P)-binding Rossmann-like Domain"/>
    <property type="match status" value="1"/>
</dbReference>
<dbReference type="NCBIfam" id="TIGR03025">
    <property type="entry name" value="EPS_sugtrans"/>
    <property type="match status" value="1"/>
</dbReference>
<dbReference type="RefSeq" id="WP_117356033.1">
    <property type="nucleotide sequence ID" value="NZ_QURH01000070.1"/>
</dbReference>
<sequence length="481" mass="52897">MTVIDGVNSGTGSRIATRASWFARYIHLLVLLDVSCAATAGVAGFALRFSGWDQSGRWPDILLAIGLPMVWVPWLSVAGCYDHRFLGTGGAEYRKVLNAGITLTAGVAILSYATKAEVARGYVLLTLPLLVALDVGARRAARSRLHRAREDGECMRRVVAVGYTDGVADLVRELSLHPHHGMQVVGVCAPEPPGRTVEDVMVLGGFDDVPEVVERCRADAVAVLPCVELGGVRLRRLAWRLEKFRTDLFVSPALLDVAGPRLTIRPVAGFSLLHIDHPELTGPARVAKAAFDRVTAALLLIVAAPLLVAVAVAVRTTDPGPAFFLQTRIGRAGRRFRMVKFRTMVTDAERRRVELSARVESGSVLFKLKSDPRVTRVGRFLRRYSIDELPQLVNVLRGEMSLVGPRPPLPEEVERYGEDVYRRLAVKPGLTGLWQVSGRSDLSWEEAVRLDLQYVENWSLLFDVQILWRTVRAVVTGNGAY</sequence>
<keyword evidence="3 9" id="KW-0808">Transferase</keyword>
<evidence type="ECO:0000256" key="2">
    <source>
        <dbReference type="ARBA" id="ARBA00006464"/>
    </source>
</evidence>